<evidence type="ECO:0000313" key="3">
    <source>
        <dbReference type="Proteomes" id="UP000294723"/>
    </source>
</evidence>
<dbReference type="EMBL" id="SMLA01000025">
    <property type="protein sequence ID" value="TDD87069.1"/>
    <property type="molecule type" value="Genomic_DNA"/>
</dbReference>
<feature type="domain" description="FAD dependent oxidoreductase" evidence="1">
    <location>
        <begin position="35"/>
        <end position="406"/>
    </location>
</feature>
<dbReference type="GO" id="GO:0005737">
    <property type="term" value="C:cytoplasm"/>
    <property type="evidence" value="ECO:0007669"/>
    <property type="project" value="TreeGrafter"/>
</dbReference>
<keyword evidence="3" id="KW-1185">Reference proteome</keyword>
<dbReference type="PANTHER" id="PTHR13847">
    <property type="entry name" value="SARCOSINE DEHYDROGENASE-RELATED"/>
    <property type="match status" value="1"/>
</dbReference>
<gene>
    <name evidence="2" type="ORF">E1202_17295</name>
</gene>
<dbReference type="InterPro" id="IPR006076">
    <property type="entry name" value="FAD-dep_OxRdtase"/>
</dbReference>
<dbReference type="SUPFAM" id="SSF51905">
    <property type="entry name" value="FAD/NAD(P)-binding domain"/>
    <property type="match status" value="1"/>
</dbReference>
<comment type="caution">
    <text evidence="2">The sequence shown here is derived from an EMBL/GenBank/DDBJ whole genome shotgun (WGS) entry which is preliminary data.</text>
</comment>
<evidence type="ECO:0000313" key="2">
    <source>
        <dbReference type="EMBL" id="TDD87069.1"/>
    </source>
</evidence>
<dbReference type="Proteomes" id="UP000294723">
    <property type="component" value="Unassembled WGS sequence"/>
</dbReference>
<reference evidence="2 3" key="1">
    <citation type="submission" date="2019-03" db="EMBL/GenBank/DDBJ databases">
        <title>Draft genome sequences of novel Actinobacteria.</title>
        <authorList>
            <person name="Sahin N."/>
            <person name="Ay H."/>
            <person name="Saygin H."/>
        </authorList>
    </citation>
    <scope>NUCLEOTIDE SEQUENCE [LARGE SCALE GENOMIC DNA]</scope>
    <source>
        <strain evidence="2 3">5K548</strain>
    </source>
</reference>
<accession>A0A4R5BMK7</accession>
<dbReference type="AlphaFoldDB" id="A0A4R5BMK7"/>
<dbReference type="Pfam" id="PF01266">
    <property type="entry name" value="DAO"/>
    <property type="match status" value="1"/>
</dbReference>
<proteinExistence type="predicted"/>
<name>A0A4R5BMK7_9PSEU</name>
<sequence>MIVAAGRSGMARAATRHESGASAEVGQRMILDKADVVVVGGGIVGVTTAYYLSSKGHDVVLVEQNELAHGASGRNMGFLLTHNRNAGYQLELSRAGRALYDEFFAELGPSFEYQSNGAVTYFVTDDQRRVYSEFVEARRAIGVEVELLDAQAAREAAPVLGPNILGAVYCPDDGQIRTPKFVRAVAQAGRRSGLRVYEHNAAFGLLRDGSRTVGVRTAGGDISSGQVVWCTGSWATMLAAEGVDVPIVMQRLGAVMFGKIEERLDKILSGPLTAKNYACFRELPSYRDEYFTSSYEDLDGGIEHLESICRTEDGNLFVGCPMDRVDVVEHRISTMGLHLTIGALLEAFPQYRDLPVEGVWSGVLPGTADSFPIVDRVPQVPGLILATGHSYGNVTGPITGKLVSELVSGEDTSLSIKELAYDRPGLAIDDGGINRW</sequence>
<evidence type="ECO:0000259" key="1">
    <source>
        <dbReference type="Pfam" id="PF01266"/>
    </source>
</evidence>
<protein>
    <submittedName>
        <fullName evidence="2">FAD-binding oxidoreductase</fullName>
    </submittedName>
</protein>
<dbReference type="Gene3D" id="3.30.9.10">
    <property type="entry name" value="D-Amino Acid Oxidase, subunit A, domain 2"/>
    <property type="match status" value="1"/>
</dbReference>
<dbReference type="Gene3D" id="3.50.50.60">
    <property type="entry name" value="FAD/NAD(P)-binding domain"/>
    <property type="match status" value="1"/>
</dbReference>
<dbReference type="InterPro" id="IPR036188">
    <property type="entry name" value="FAD/NAD-bd_sf"/>
</dbReference>
<organism evidence="2 3">
    <name type="scientific">Saccharopolyspora karakumensis</name>
    <dbReference type="NCBI Taxonomy" id="2530386"/>
    <lineage>
        <taxon>Bacteria</taxon>
        <taxon>Bacillati</taxon>
        <taxon>Actinomycetota</taxon>
        <taxon>Actinomycetes</taxon>
        <taxon>Pseudonocardiales</taxon>
        <taxon>Pseudonocardiaceae</taxon>
        <taxon>Saccharopolyspora</taxon>
    </lineage>
</organism>